<dbReference type="Gene3D" id="6.10.140.2220">
    <property type="match status" value="1"/>
</dbReference>
<dbReference type="PANTHER" id="PTHR10237:SF1">
    <property type="entry name" value="DEFORMED EPIDERMAL AUTOREGULATORY FACTOR 1 HOMOLOG"/>
    <property type="match status" value="1"/>
</dbReference>
<evidence type="ECO:0000313" key="14">
    <source>
        <dbReference type="EMBL" id="GFG36355.1"/>
    </source>
</evidence>
<dbReference type="InterPro" id="IPR002893">
    <property type="entry name" value="Znf_MYND"/>
</dbReference>
<dbReference type="SUPFAM" id="SSF55681">
    <property type="entry name" value="Class II aaRS and biotin synthetases"/>
    <property type="match status" value="1"/>
</dbReference>
<dbReference type="GO" id="GO:0003677">
    <property type="term" value="F:DNA binding"/>
    <property type="evidence" value="ECO:0007669"/>
    <property type="project" value="UniProtKB-KW"/>
</dbReference>
<dbReference type="Pfam" id="PF21948">
    <property type="entry name" value="LplA-B_cat"/>
    <property type="match status" value="1"/>
</dbReference>
<feature type="compositionally biased region" description="Low complexity" evidence="11">
    <location>
        <begin position="133"/>
        <end position="146"/>
    </location>
</feature>
<protein>
    <recommendedName>
        <fullName evidence="16">Deformed epidermal autoregulatory factor 1</fullName>
    </recommendedName>
</protein>
<dbReference type="InterPro" id="IPR000770">
    <property type="entry name" value="SAND_dom"/>
</dbReference>
<feature type="region of interest" description="Disordered" evidence="11">
    <location>
        <begin position="124"/>
        <end position="150"/>
    </location>
</feature>
<keyword evidence="5" id="KW-0805">Transcription regulation</keyword>
<evidence type="ECO:0000256" key="9">
    <source>
        <dbReference type="PROSITE-ProRule" id="PRU00134"/>
    </source>
</evidence>
<evidence type="ECO:0000256" key="1">
    <source>
        <dbReference type="ARBA" id="ARBA00022553"/>
    </source>
</evidence>
<dbReference type="InterPro" id="IPR004143">
    <property type="entry name" value="BPL_LPL_catalytic"/>
</dbReference>
<dbReference type="SMART" id="SM00258">
    <property type="entry name" value="SAND"/>
    <property type="match status" value="1"/>
</dbReference>
<dbReference type="SUPFAM" id="SSF144232">
    <property type="entry name" value="HIT/MYND zinc finger-like"/>
    <property type="match status" value="1"/>
</dbReference>
<keyword evidence="10" id="KW-0175">Coiled coil</keyword>
<comment type="caution">
    <text evidence="14">The sequence shown here is derived from an EMBL/GenBank/DDBJ whole genome shotgun (WGS) entry which is preliminary data.</text>
</comment>
<dbReference type="FunFam" id="3.10.390.10:FF:000004">
    <property type="entry name" value="Deformed epidermal autoregulatory factor 1"/>
    <property type="match status" value="1"/>
</dbReference>
<evidence type="ECO:0000256" key="7">
    <source>
        <dbReference type="ARBA" id="ARBA00023163"/>
    </source>
</evidence>
<dbReference type="FunCoup" id="A0A6L2Q0W2">
    <property type="interactions" value="762"/>
</dbReference>
<dbReference type="InterPro" id="IPR024119">
    <property type="entry name" value="TF_DEAF-1"/>
</dbReference>
<evidence type="ECO:0000256" key="6">
    <source>
        <dbReference type="ARBA" id="ARBA00023125"/>
    </source>
</evidence>
<dbReference type="Gene3D" id="3.10.390.10">
    <property type="entry name" value="SAND domain-like"/>
    <property type="match status" value="1"/>
</dbReference>
<keyword evidence="6" id="KW-0238">DNA-binding</keyword>
<evidence type="ECO:0000313" key="15">
    <source>
        <dbReference type="Proteomes" id="UP000502823"/>
    </source>
</evidence>
<dbReference type="GO" id="GO:0005634">
    <property type="term" value="C:nucleus"/>
    <property type="evidence" value="ECO:0007669"/>
    <property type="project" value="TreeGrafter"/>
</dbReference>
<evidence type="ECO:0000256" key="8">
    <source>
        <dbReference type="ARBA" id="ARBA00023242"/>
    </source>
</evidence>
<evidence type="ECO:0000259" key="12">
    <source>
        <dbReference type="PROSITE" id="PS50864"/>
    </source>
</evidence>
<dbReference type="PROSITE" id="PS50865">
    <property type="entry name" value="ZF_MYND_2"/>
    <property type="match status" value="1"/>
</dbReference>
<dbReference type="InterPro" id="IPR010919">
    <property type="entry name" value="SAND-like_dom_sf"/>
</dbReference>
<evidence type="ECO:0000256" key="10">
    <source>
        <dbReference type="SAM" id="Coils"/>
    </source>
</evidence>
<dbReference type="EMBL" id="BLKM01012412">
    <property type="protein sequence ID" value="GFG36355.1"/>
    <property type="molecule type" value="Genomic_DNA"/>
</dbReference>
<dbReference type="AlphaFoldDB" id="A0A6L2Q0W2"/>
<evidence type="ECO:0000256" key="3">
    <source>
        <dbReference type="ARBA" id="ARBA00022771"/>
    </source>
</evidence>
<keyword evidence="15" id="KW-1185">Reference proteome</keyword>
<dbReference type="SUPFAM" id="SSF63763">
    <property type="entry name" value="SAND domain-like"/>
    <property type="match status" value="1"/>
</dbReference>
<dbReference type="PROSITE" id="PS50864">
    <property type="entry name" value="SAND"/>
    <property type="match status" value="1"/>
</dbReference>
<keyword evidence="2" id="KW-0479">Metal-binding</keyword>
<dbReference type="PROSITE" id="PS01360">
    <property type="entry name" value="ZF_MYND_1"/>
    <property type="match status" value="1"/>
</dbReference>
<dbReference type="GO" id="GO:0000981">
    <property type="term" value="F:DNA-binding transcription factor activity, RNA polymerase II-specific"/>
    <property type="evidence" value="ECO:0007669"/>
    <property type="project" value="TreeGrafter"/>
</dbReference>
<evidence type="ECO:0008006" key="16">
    <source>
        <dbReference type="Google" id="ProtNLM"/>
    </source>
</evidence>
<proteinExistence type="predicted"/>
<gene>
    <name evidence="14" type="ORF">Cfor_05962</name>
</gene>
<feature type="region of interest" description="Disordered" evidence="11">
    <location>
        <begin position="264"/>
        <end position="296"/>
    </location>
</feature>
<keyword evidence="7" id="KW-0804">Transcription</keyword>
<dbReference type="Pfam" id="PF01753">
    <property type="entry name" value="zf-MYND"/>
    <property type="match status" value="1"/>
</dbReference>
<evidence type="ECO:0000256" key="11">
    <source>
        <dbReference type="SAM" id="MobiDB-lite"/>
    </source>
</evidence>
<feature type="coiled-coil region" evidence="10">
    <location>
        <begin position="358"/>
        <end position="389"/>
    </location>
</feature>
<dbReference type="InterPro" id="IPR045864">
    <property type="entry name" value="aa-tRNA-synth_II/BPL/LPL"/>
</dbReference>
<keyword evidence="1" id="KW-0597">Phosphoprotein</keyword>
<dbReference type="Gene3D" id="3.30.930.10">
    <property type="entry name" value="Bira Bifunctional Protein, Domain 2"/>
    <property type="match status" value="1"/>
</dbReference>
<name>A0A6L2Q0W2_COPFO</name>
<dbReference type="GO" id="GO:0008270">
    <property type="term" value="F:zinc ion binding"/>
    <property type="evidence" value="ECO:0007669"/>
    <property type="project" value="UniProtKB-KW"/>
</dbReference>
<keyword evidence="3 9" id="KW-0863">Zinc-finger</keyword>
<dbReference type="Pfam" id="PF01342">
    <property type="entry name" value="SAND"/>
    <property type="match status" value="1"/>
</dbReference>
<accession>A0A6L2Q0W2</accession>
<keyword evidence="4" id="KW-0862">Zinc</keyword>
<feature type="domain" description="SAND" evidence="12">
    <location>
        <begin position="155"/>
        <end position="235"/>
    </location>
</feature>
<organism evidence="14 15">
    <name type="scientific">Coptotermes formosanus</name>
    <name type="common">Formosan subterranean termite</name>
    <dbReference type="NCBI Taxonomy" id="36987"/>
    <lineage>
        <taxon>Eukaryota</taxon>
        <taxon>Metazoa</taxon>
        <taxon>Ecdysozoa</taxon>
        <taxon>Arthropoda</taxon>
        <taxon>Hexapoda</taxon>
        <taxon>Insecta</taxon>
        <taxon>Pterygota</taxon>
        <taxon>Neoptera</taxon>
        <taxon>Polyneoptera</taxon>
        <taxon>Dictyoptera</taxon>
        <taxon>Blattodea</taxon>
        <taxon>Blattoidea</taxon>
        <taxon>Termitoidae</taxon>
        <taxon>Rhinotermitidae</taxon>
        <taxon>Coptotermes</taxon>
    </lineage>
</organism>
<evidence type="ECO:0000259" key="13">
    <source>
        <dbReference type="PROSITE" id="PS50865"/>
    </source>
</evidence>
<dbReference type="InParanoid" id="A0A6L2Q0W2"/>
<dbReference type="OrthoDB" id="437457at2759"/>
<dbReference type="Proteomes" id="UP000502823">
    <property type="component" value="Unassembled WGS sequence"/>
</dbReference>
<feature type="domain" description="MYND-type" evidence="13">
    <location>
        <begin position="437"/>
        <end position="473"/>
    </location>
</feature>
<sequence length="703" mass="77082">MEEDRTSETVVMPDISEPLTNESDEHGVLTSESHQTVTPVAVPVASVPVSLPVGSLIGVASTGTTFNVITPDQLQLPGSAQFKPHVLCVDNSFICDTRQDKDSEPLRTWVRSQNGELKATHIVIQNDPGGGDEPSTPSSTPGTPIGLRGETVPSSWTESANMPVLPVRCKNTSAELHKHRFGSGGRGRCIKMAESWYTPSEFEALCGRASSKDWKRSIRFGGRSLQTLIDEGILTPHATSCTCSACCDDDTATGPVRLFTPYKRRKRKDTSDGEGGVPRKLKRVVPKDGSNGEDSDAGSYVIHFICFPMQQTSSLSPPQGSTSQPGTGAEVTEFQTVASHTDLFRKLEEMSGRMLKLAHQFQRTLEEARERCQHEINNLKEAKDQAVLAARVETQVACTRAVFEPRAGETALPVHVVDPIETVGLQPTSDATENKKCANCNREAYAECSLCRRTPYCSTFCQRKDWASHQVECVRNATEPGSIMLIVESSEQVLATQPEHFCNASLTLEQQISGTAAKLGRPNAYHHCTLLVDVDKAKLRSALRKHHKGIKTNATQSIPSPVMNLCDVNSNVKLEKLLGLEKLRAEFASWDWRFGKSPKFSVTRTFRVPQELLGKDNLTNQELSITIDVNKGMVEDVMLMVPPGLKAAKGFSGQAEVVTSLKGQRFSEEAVTMLQRALSELESPDQTRNEFVVDCMRQVVTSV</sequence>
<keyword evidence="8" id="KW-0539">Nucleus</keyword>
<evidence type="ECO:0000256" key="4">
    <source>
        <dbReference type="ARBA" id="ARBA00022833"/>
    </source>
</evidence>
<reference evidence="15" key="1">
    <citation type="submission" date="2020-01" db="EMBL/GenBank/DDBJ databases">
        <title>Draft genome sequence of the Termite Coptotermes fromosanus.</title>
        <authorList>
            <person name="Itakura S."/>
            <person name="Yosikawa Y."/>
            <person name="Umezawa K."/>
        </authorList>
    </citation>
    <scope>NUCLEOTIDE SEQUENCE [LARGE SCALE GENOMIC DNA]</scope>
</reference>
<evidence type="ECO:0000256" key="2">
    <source>
        <dbReference type="ARBA" id="ARBA00022723"/>
    </source>
</evidence>
<dbReference type="PANTHER" id="PTHR10237">
    <property type="entry name" value="DEFORMED EPIDERMAL AUTOREGULATORY FACTOR 1 HOMOLOG SUPPRESSIN"/>
    <property type="match status" value="1"/>
</dbReference>
<dbReference type="Gene3D" id="3.30.390.50">
    <property type="entry name" value="CO dehydrogenase flavoprotein, C-terminal domain"/>
    <property type="match status" value="1"/>
</dbReference>
<evidence type="ECO:0000256" key="5">
    <source>
        <dbReference type="ARBA" id="ARBA00023015"/>
    </source>
</evidence>